<sequence length="262" mass="30499">MDVIKVMLQIKSINGDQVECFLSDEDEKIHLIYNSTNGKIEIDEESNLAATICKLKFQFEKVMRSAIKGNLEPNQTINCVFIEDFRFLEEADFNTYIRVDRRTDELQITTCKTETKDIHKIYADGSHSTEFNQSAYGGFTEDPDGTQQIYSRMIEGGSSNMMELLAVLDGLQRLQSVEKIQINTDSRFVIRGLVQWVHFWQHNNWQTAFGRDVQFSEYWQEVNELCKGKFMEFNWIKGHSGNEKQDFCHRLAHELVNVNKKA</sequence>
<dbReference type="AlphaFoldDB" id="A0A419XAV5"/>
<evidence type="ECO:0000256" key="4">
    <source>
        <dbReference type="ARBA" id="ARBA00022722"/>
    </source>
</evidence>
<evidence type="ECO:0000256" key="2">
    <source>
        <dbReference type="ARBA" id="ARBA00005300"/>
    </source>
</evidence>
<keyword evidence="5" id="KW-0479">Metal-binding</keyword>
<feature type="domain" description="RNase H type-1" evidence="8">
    <location>
        <begin position="115"/>
        <end position="257"/>
    </location>
</feature>
<name>A0A419XAV5_9BACT</name>
<evidence type="ECO:0000313" key="10">
    <source>
        <dbReference type="Proteomes" id="UP000284531"/>
    </source>
</evidence>
<comment type="catalytic activity">
    <reaction evidence="1">
        <text>Endonucleolytic cleavage to 5'-phosphomonoester.</text>
        <dbReference type="EC" id="3.1.26.4"/>
    </reaction>
</comment>
<protein>
    <recommendedName>
        <fullName evidence="3">ribonuclease H</fullName>
        <ecNumber evidence="3">3.1.26.4</ecNumber>
    </recommendedName>
</protein>
<gene>
    <name evidence="9" type="ORF">BXY64_1905</name>
</gene>
<accession>A0A419XAV5</accession>
<dbReference type="GO" id="GO:0004523">
    <property type="term" value="F:RNA-DNA hybrid ribonuclease activity"/>
    <property type="evidence" value="ECO:0007669"/>
    <property type="project" value="UniProtKB-EC"/>
</dbReference>
<dbReference type="SUPFAM" id="SSF53098">
    <property type="entry name" value="Ribonuclease H-like"/>
    <property type="match status" value="1"/>
</dbReference>
<evidence type="ECO:0000256" key="5">
    <source>
        <dbReference type="ARBA" id="ARBA00022723"/>
    </source>
</evidence>
<dbReference type="EMBL" id="RAPQ01000008">
    <property type="protein sequence ID" value="RKE04874.1"/>
    <property type="molecule type" value="Genomic_DNA"/>
</dbReference>
<dbReference type="InterPro" id="IPR036397">
    <property type="entry name" value="RNaseH_sf"/>
</dbReference>
<dbReference type="Proteomes" id="UP000284531">
    <property type="component" value="Unassembled WGS sequence"/>
</dbReference>
<keyword evidence="7" id="KW-0378">Hydrolase</keyword>
<evidence type="ECO:0000256" key="7">
    <source>
        <dbReference type="ARBA" id="ARBA00022801"/>
    </source>
</evidence>
<dbReference type="OrthoDB" id="7845843at2"/>
<dbReference type="InterPro" id="IPR002156">
    <property type="entry name" value="RNaseH_domain"/>
</dbReference>
<evidence type="ECO:0000313" key="9">
    <source>
        <dbReference type="EMBL" id="RKE04874.1"/>
    </source>
</evidence>
<keyword evidence="4" id="KW-0540">Nuclease</keyword>
<dbReference type="GO" id="GO:0003676">
    <property type="term" value="F:nucleic acid binding"/>
    <property type="evidence" value="ECO:0007669"/>
    <property type="project" value="InterPro"/>
</dbReference>
<dbReference type="EC" id="3.1.26.4" evidence="3"/>
<dbReference type="PANTHER" id="PTHR10642">
    <property type="entry name" value="RIBONUCLEASE H1"/>
    <property type="match status" value="1"/>
</dbReference>
<dbReference type="PROSITE" id="PS50879">
    <property type="entry name" value="RNASE_H_1"/>
    <property type="match status" value="1"/>
</dbReference>
<dbReference type="Gene3D" id="3.30.420.10">
    <property type="entry name" value="Ribonuclease H-like superfamily/Ribonuclease H"/>
    <property type="match status" value="1"/>
</dbReference>
<comment type="caution">
    <text evidence="9">The sequence shown here is derived from an EMBL/GenBank/DDBJ whole genome shotgun (WGS) entry which is preliminary data.</text>
</comment>
<dbReference type="InterPro" id="IPR050092">
    <property type="entry name" value="RNase_H"/>
</dbReference>
<evidence type="ECO:0000256" key="6">
    <source>
        <dbReference type="ARBA" id="ARBA00022759"/>
    </source>
</evidence>
<dbReference type="InterPro" id="IPR012337">
    <property type="entry name" value="RNaseH-like_sf"/>
</dbReference>
<evidence type="ECO:0000256" key="3">
    <source>
        <dbReference type="ARBA" id="ARBA00012180"/>
    </source>
</evidence>
<keyword evidence="10" id="KW-1185">Reference proteome</keyword>
<organism evidence="9 10">
    <name type="scientific">Marinifilum flexuosum</name>
    <dbReference type="NCBI Taxonomy" id="1117708"/>
    <lineage>
        <taxon>Bacteria</taxon>
        <taxon>Pseudomonadati</taxon>
        <taxon>Bacteroidota</taxon>
        <taxon>Bacteroidia</taxon>
        <taxon>Marinilabiliales</taxon>
        <taxon>Marinifilaceae</taxon>
    </lineage>
</organism>
<keyword evidence="6" id="KW-0255">Endonuclease</keyword>
<proteinExistence type="inferred from homology"/>
<reference evidence="9 10" key="1">
    <citation type="submission" date="2018-09" db="EMBL/GenBank/DDBJ databases">
        <title>Genomic Encyclopedia of Archaeal and Bacterial Type Strains, Phase II (KMG-II): from individual species to whole genera.</title>
        <authorList>
            <person name="Goeker M."/>
        </authorList>
    </citation>
    <scope>NUCLEOTIDE SEQUENCE [LARGE SCALE GENOMIC DNA]</scope>
    <source>
        <strain evidence="9 10">DSM 21950</strain>
    </source>
</reference>
<dbReference type="GO" id="GO:0043137">
    <property type="term" value="P:DNA replication, removal of RNA primer"/>
    <property type="evidence" value="ECO:0007669"/>
    <property type="project" value="TreeGrafter"/>
</dbReference>
<dbReference type="Pfam" id="PF00075">
    <property type="entry name" value="RNase_H"/>
    <property type="match status" value="1"/>
</dbReference>
<dbReference type="PANTHER" id="PTHR10642:SF26">
    <property type="entry name" value="RIBONUCLEASE H1"/>
    <property type="match status" value="1"/>
</dbReference>
<dbReference type="GO" id="GO:0046872">
    <property type="term" value="F:metal ion binding"/>
    <property type="evidence" value="ECO:0007669"/>
    <property type="project" value="UniProtKB-KW"/>
</dbReference>
<evidence type="ECO:0000259" key="8">
    <source>
        <dbReference type="PROSITE" id="PS50879"/>
    </source>
</evidence>
<evidence type="ECO:0000256" key="1">
    <source>
        <dbReference type="ARBA" id="ARBA00000077"/>
    </source>
</evidence>
<comment type="similarity">
    <text evidence="2">Belongs to the RNase H family.</text>
</comment>